<feature type="region of interest" description="Disordered" evidence="1">
    <location>
        <begin position="35"/>
        <end position="118"/>
    </location>
</feature>
<dbReference type="EMBL" id="GDJX01002566">
    <property type="protein sequence ID" value="JAT65370.1"/>
    <property type="molecule type" value="Transcribed_RNA"/>
</dbReference>
<feature type="region of interest" description="Disordered" evidence="1">
    <location>
        <begin position="437"/>
        <end position="456"/>
    </location>
</feature>
<feature type="region of interest" description="Disordered" evidence="1">
    <location>
        <begin position="133"/>
        <end position="186"/>
    </location>
</feature>
<feature type="compositionally biased region" description="Low complexity" evidence="1">
    <location>
        <begin position="166"/>
        <end position="184"/>
    </location>
</feature>
<sequence>AAAAAAAMRNGVRTPIQRSMLMHGQVLPNNVQAQTQNPQPIQQQQQNPGLNQGQVQQQASQIHMTPNQAQAQLNPPTKRSVEGQLNNQNMSQQATSPTKRQRIDTPGYPNNAQRQQQQPNQGLINSMMLTMPVSSNISSNGMTSSPDLSANKRPQIPNGKAKSSNQQLQQPQLVRGPQQPQQQVTTMNKPISQVNQQVPMVQNQHDAEIANQISNAISNANAANENLNSIYNLNSQIAMQQRNFALPQGFVNHRQKLTPQQSMIMSEQMIKQRNMNELGGMRQSSQLQLQHLNYLQQHQQHQFQHIPQVGVHPAAVGPNNNPAQLRKNDPKVTKNSAKTTPIQSQPQAPSGNAIAAPQQPVVTSGVQTQSQQPAQTSSTADVTDKLQLGQQTTLNMSVEEVMSYSGGHFDMDPVSNFEIPDFDITDFVDLNGDLNFSEDIGSSNNAGPSASTTNGN</sequence>
<feature type="compositionally biased region" description="Polar residues" evidence="1">
    <location>
        <begin position="62"/>
        <end position="98"/>
    </location>
</feature>
<dbReference type="AlphaFoldDB" id="A0A1D1ZEM3"/>
<name>A0A1D1ZEM3_9ARAE</name>
<feature type="compositionally biased region" description="Polar residues" evidence="1">
    <location>
        <begin position="333"/>
        <end position="350"/>
    </location>
</feature>
<evidence type="ECO:0000256" key="1">
    <source>
        <dbReference type="SAM" id="MobiDB-lite"/>
    </source>
</evidence>
<feature type="compositionally biased region" description="Low complexity" evidence="1">
    <location>
        <begin position="134"/>
        <end position="145"/>
    </location>
</feature>
<gene>
    <name evidence="2" type="ORF">g.111058</name>
</gene>
<feature type="region of interest" description="Disordered" evidence="1">
    <location>
        <begin position="311"/>
        <end position="383"/>
    </location>
</feature>
<organism evidence="2">
    <name type="scientific">Anthurium amnicola</name>
    <dbReference type="NCBI Taxonomy" id="1678845"/>
    <lineage>
        <taxon>Eukaryota</taxon>
        <taxon>Viridiplantae</taxon>
        <taxon>Streptophyta</taxon>
        <taxon>Embryophyta</taxon>
        <taxon>Tracheophyta</taxon>
        <taxon>Spermatophyta</taxon>
        <taxon>Magnoliopsida</taxon>
        <taxon>Liliopsida</taxon>
        <taxon>Araceae</taxon>
        <taxon>Pothoideae</taxon>
        <taxon>Potheae</taxon>
        <taxon>Anthurium</taxon>
    </lineage>
</organism>
<feature type="compositionally biased region" description="Low complexity" evidence="1">
    <location>
        <begin position="357"/>
        <end position="380"/>
    </location>
</feature>
<feature type="compositionally biased region" description="Low complexity" evidence="1">
    <location>
        <begin position="35"/>
        <end position="61"/>
    </location>
</feature>
<proteinExistence type="predicted"/>
<evidence type="ECO:0000313" key="2">
    <source>
        <dbReference type="EMBL" id="JAT65370.1"/>
    </source>
</evidence>
<reference evidence="2" key="1">
    <citation type="submission" date="2015-07" db="EMBL/GenBank/DDBJ databases">
        <title>Transcriptome Assembly of Anthurium amnicola.</title>
        <authorList>
            <person name="Suzuki J."/>
        </authorList>
    </citation>
    <scope>NUCLEOTIDE SEQUENCE</scope>
</reference>
<feature type="compositionally biased region" description="Polar residues" evidence="1">
    <location>
        <begin position="440"/>
        <end position="456"/>
    </location>
</feature>
<feature type="non-terminal residue" evidence="2">
    <location>
        <position position="1"/>
    </location>
</feature>
<accession>A0A1D1ZEM3</accession>
<feature type="compositionally biased region" description="Low complexity" evidence="1">
    <location>
        <begin position="109"/>
        <end position="118"/>
    </location>
</feature>
<protein>
    <submittedName>
        <fullName evidence="2">Uncharacterized protein</fullName>
    </submittedName>
</protein>